<keyword evidence="4" id="KW-0862">Zinc</keyword>
<dbReference type="GO" id="GO:0009231">
    <property type="term" value="P:riboflavin biosynthetic process"/>
    <property type="evidence" value="ECO:0007669"/>
    <property type="project" value="TreeGrafter"/>
</dbReference>
<feature type="non-terminal residue" evidence="5">
    <location>
        <position position="60"/>
    </location>
</feature>
<dbReference type="AlphaFoldDB" id="A0A383BZ88"/>
<evidence type="ECO:0000313" key="5">
    <source>
        <dbReference type="EMBL" id="SVE25110.1"/>
    </source>
</evidence>
<dbReference type="GO" id="GO:0016811">
    <property type="term" value="F:hydrolase activity, acting on carbon-nitrogen (but not peptide) bonds, in linear amides"/>
    <property type="evidence" value="ECO:0007669"/>
    <property type="project" value="TreeGrafter"/>
</dbReference>
<dbReference type="InterPro" id="IPR003785">
    <property type="entry name" value="Creatininase/forma_Hydrolase"/>
</dbReference>
<dbReference type="Gene3D" id="3.40.50.10310">
    <property type="entry name" value="Creatininase"/>
    <property type="match status" value="1"/>
</dbReference>
<dbReference type="PANTHER" id="PTHR35005">
    <property type="entry name" value="3-DEHYDRO-SCYLLO-INOSOSE HYDROLASE"/>
    <property type="match status" value="1"/>
</dbReference>
<dbReference type="SUPFAM" id="SSF102215">
    <property type="entry name" value="Creatininase"/>
    <property type="match status" value="1"/>
</dbReference>
<evidence type="ECO:0000256" key="3">
    <source>
        <dbReference type="ARBA" id="ARBA00022801"/>
    </source>
</evidence>
<keyword evidence="3" id="KW-0378">Hydrolase</keyword>
<dbReference type="EMBL" id="UINC01204403">
    <property type="protein sequence ID" value="SVE25110.1"/>
    <property type="molecule type" value="Genomic_DNA"/>
</dbReference>
<reference evidence="5" key="1">
    <citation type="submission" date="2018-05" db="EMBL/GenBank/DDBJ databases">
        <authorList>
            <person name="Lanie J.A."/>
            <person name="Ng W.-L."/>
            <person name="Kazmierczak K.M."/>
            <person name="Andrzejewski T.M."/>
            <person name="Davidsen T.M."/>
            <person name="Wayne K.J."/>
            <person name="Tettelin H."/>
            <person name="Glass J.I."/>
            <person name="Rusch D."/>
            <person name="Podicherti R."/>
            <person name="Tsui H.-C.T."/>
            <person name="Winkler M.E."/>
        </authorList>
    </citation>
    <scope>NUCLEOTIDE SEQUENCE</scope>
</reference>
<dbReference type="Pfam" id="PF02633">
    <property type="entry name" value="Creatininase"/>
    <property type="match status" value="1"/>
</dbReference>
<accession>A0A383BZ88</accession>
<protein>
    <recommendedName>
        <fullName evidence="6">Creatininase</fullName>
    </recommendedName>
</protein>
<organism evidence="5">
    <name type="scientific">marine metagenome</name>
    <dbReference type="NCBI Taxonomy" id="408172"/>
    <lineage>
        <taxon>unclassified sequences</taxon>
        <taxon>metagenomes</taxon>
        <taxon>ecological metagenomes</taxon>
    </lineage>
</organism>
<evidence type="ECO:0000256" key="1">
    <source>
        <dbReference type="ARBA" id="ARBA00001947"/>
    </source>
</evidence>
<comment type="cofactor">
    <cofactor evidence="1">
        <name>Zn(2+)</name>
        <dbReference type="ChEBI" id="CHEBI:29105"/>
    </cofactor>
</comment>
<sequence>MPSVREIYQFDELTWPEVNQAVDMGKIPIIPTGSVEQHGHHLPLKVDHLCATAIATEAAR</sequence>
<name>A0A383BZ88_9ZZZZ</name>
<evidence type="ECO:0008006" key="6">
    <source>
        <dbReference type="Google" id="ProtNLM"/>
    </source>
</evidence>
<proteinExistence type="predicted"/>
<gene>
    <name evidence="5" type="ORF">METZ01_LOCUS477964</name>
</gene>
<dbReference type="PANTHER" id="PTHR35005:SF1">
    <property type="entry name" value="2-AMINO-5-FORMYLAMINO-6-RIBOSYLAMINOPYRIMIDIN-4(3H)-ONE 5'-MONOPHOSPHATE DEFORMYLASE"/>
    <property type="match status" value="1"/>
</dbReference>
<evidence type="ECO:0000256" key="4">
    <source>
        <dbReference type="ARBA" id="ARBA00022833"/>
    </source>
</evidence>
<keyword evidence="2" id="KW-0479">Metal-binding</keyword>
<evidence type="ECO:0000256" key="2">
    <source>
        <dbReference type="ARBA" id="ARBA00022723"/>
    </source>
</evidence>
<dbReference type="GO" id="GO:0046872">
    <property type="term" value="F:metal ion binding"/>
    <property type="evidence" value="ECO:0007669"/>
    <property type="project" value="UniProtKB-KW"/>
</dbReference>
<dbReference type="InterPro" id="IPR024087">
    <property type="entry name" value="Creatininase-like_sf"/>
</dbReference>